<dbReference type="InterPro" id="IPR045775">
    <property type="entry name" value="DUF6207"/>
</dbReference>
<gene>
    <name evidence="1" type="ORF">GCM10010211_51920</name>
</gene>
<dbReference type="EMBL" id="BMRP01000019">
    <property type="protein sequence ID" value="GGU79511.1"/>
    <property type="molecule type" value="Genomic_DNA"/>
</dbReference>
<keyword evidence="2" id="KW-1185">Reference proteome</keyword>
<dbReference type="Pfam" id="PF19711">
    <property type="entry name" value="DUF6207"/>
    <property type="match status" value="1"/>
</dbReference>
<proteinExistence type="predicted"/>
<sequence>MDERIDEQHLGEPGLLVLDIAAADEATAQAAITDLDALWMTSGVARVRRVPGEPGVRARVYAALPRPAGLGYTTEASTRSEAEFGLRAADVARLHAGHERLHGLFPFPGKR</sequence>
<dbReference type="Proteomes" id="UP000654471">
    <property type="component" value="Unassembled WGS sequence"/>
</dbReference>
<comment type="caution">
    <text evidence="1">The sequence shown here is derived from an EMBL/GenBank/DDBJ whole genome shotgun (WGS) entry which is preliminary data.</text>
</comment>
<reference evidence="2" key="1">
    <citation type="journal article" date="2019" name="Int. J. Syst. Evol. Microbiol.">
        <title>The Global Catalogue of Microorganisms (GCM) 10K type strain sequencing project: providing services to taxonomists for standard genome sequencing and annotation.</title>
        <authorList>
            <consortium name="The Broad Institute Genomics Platform"/>
            <consortium name="The Broad Institute Genome Sequencing Center for Infectious Disease"/>
            <person name="Wu L."/>
            <person name="Ma J."/>
        </authorList>
    </citation>
    <scope>NUCLEOTIDE SEQUENCE [LARGE SCALE GENOMIC DNA]</scope>
    <source>
        <strain evidence="2">JCM 3399</strain>
    </source>
</reference>
<evidence type="ECO:0000313" key="1">
    <source>
        <dbReference type="EMBL" id="GGU79511.1"/>
    </source>
</evidence>
<accession>A0ABQ2VC58</accession>
<protein>
    <submittedName>
        <fullName evidence="1">Uncharacterized protein</fullName>
    </submittedName>
</protein>
<organism evidence="1 2">
    <name type="scientific">Streptomyces albospinus</name>
    <dbReference type="NCBI Taxonomy" id="285515"/>
    <lineage>
        <taxon>Bacteria</taxon>
        <taxon>Bacillati</taxon>
        <taxon>Actinomycetota</taxon>
        <taxon>Actinomycetes</taxon>
        <taxon>Kitasatosporales</taxon>
        <taxon>Streptomycetaceae</taxon>
        <taxon>Streptomyces</taxon>
    </lineage>
</organism>
<evidence type="ECO:0000313" key="2">
    <source>
        <dbReference type="Proteomes" id="UP000654471"/>
    </source>
</evidence>
<name>A0ABQ2VC58_9ACTN</name>